<sequence>MGDFLRNAIEEMIQPTYTENLFILPAGRVPPNPAELLGSKRTGFLMDYLKNQYDFIVIDTPPVMPATDALLVAPHTDGAILVIKSRHANRKIIQEVLKRFESNNLPIIGTILNRVNMKQEGYYKYYKKYYTSYYGN</sequence>
<dbReference type="Proteomes" id="UP000293902">
    <property type="component" value="Chromosome"/>
</dbReference>
<dbReference type="OrthoDB" id="9812433at2"/>
<evidence type="ECO:0000313" key="3">
    <source>
        <dbReference type="EMBL" id="QBH15665.1"/>
    </source>
</evidence>
<evidence type="ECO:0000313" key="6">
    <source>
        <dbReference type="Proteomes" id="UP000293902"/>
    </source>
</evidence>
<reference evidence="3 6" key="2">
    <citation type="submission" date="2019-02" db="EMBL/GenBank/DDBJ databases">
        <title>Complete genome sequence of Desulfobacter hydrogenophilus AcRS1.</title>
        <authorList>
            <person name="Marietou A."/>
            <person name="Lund M.B."/>
            <person name="Marshall I.P.G."/>
            <person name="Schreiber L."/>
            <person name="Jorgensen B."/>
        </authorList>
    </citation>
    <scope>NUCLEOTIDE SEQUENCE [LARGE SCALE GENOMIC DNA]</scope>
    <source>
        <strain evidence="3 6">AcRS1</strain>
    </source>
</reference>
<dbReference type="GO" id="GO:0005886">
    <property type="term" value="C:plasma membrane"/>
    <property type="evidence" value="ECO:0007669"/>
    <property type="project" value="TreeGrafter"/>
</dbReference>
<keyword evidence="3" id="KW-0808">Transferase</keyword>
<dbReference type="NCBIfam" id="TIGR01007">
    <property type="entry name" value="eps_fam"/>
    <property type="match status" value="1"/>
</dbReference>
<dbReference type="SUPFAM" id="SSF52540">
    <property type="entry name" value="P-loop containing nucleoside triphosphate hydrolases"/>
    <property type="match status" value="1"/>
</dbReference>
<dbReference type="CDD" id="cd05387">
    <property type="entry name" value="BY-kinase"/>
    <property type="match status" value="1"/>
</dbReference>
<name>A0A328FAL7_9BACT</name>
<keyword evidence="2" id="KW-0067">ATP-binding</keyword>
<dbReference type="Proteomes" id="UP000248798">
    <property type="component" value="Unassembled WGS sequence"/>
</dbReference>
<dbReference type="InterPro" id="IPR027417">
    <property type="entry name" value="P-loop_NTPase"/>
</dbReference>
<dbReference type="GO" id="GO:0004715">
    <property type="term" value="F:non-membrane spanning protein tyrosine kinase activity"/>
    <property type="evidence" value="ECO:0007669"/>
    <property type="project" value="UniProtKB-EC"/>
</dbReference>
<dbReference type="Gene3D" id="3.40.50.300">
    <property type="entry name" value="P-loop containing nucleotide triphosphate hydrolases"/>
    <property type="match status" value="1"/>
</dbReference>
<evidence type="ECO:0000313" key="5">
    <source>
        <dbReference type="Proteomes" id="UP000248798"/>
    </source>
</evidence>
<keyword evidence="1" id="KW-0547">Nucleotide-binding</keyword>
<dbReference type="EC" id="2.7.10.2" evidence="3"/>
<keyword evidence="6" id="KW-1185">Reference proteome</keyword>
<dbReference type="AlphaFoldDB" id="A0A328FAL7"/>
<gene>
    <name evidence="4" type="ORF">DO021_20520</name>
    <name evidence="3" type="ORF">EYB58_20455</name>
</gene>
<protein>
    <submittedName>
        <fullName evidence="3">Polysaccharide biosynthesis tyrosine autokinase</fullName>
        <ecNumber evidence="3">2.7.10.2</ecNumber>
    </submittedName>
</protein>
<proteinExistence type="predicted"/>
<organism evidence="4 5">
    <name type="scientific">Desulfobacter hydrogenophilus</name>
    <dbReference type="NCBI Taxonomy" id="2291"/>
    <lineage>
        <taxon>Bacteria</taxon>
        <taxon>Pseudomonadati</taxon>
        <taxon>Thermodesulfobacteriota</taxon>
        <taxon>Desulfobacteria</taxon>
        <taxon>Desulfobacterales</taxon>
        <taxon>Desulfobacteraceae</taxon>
        <taxon>Desulfobacter</taxon>
    </lineage>
</organism>
<reference evidence="4 5" key="1">
    <citation type="submission" date="2018-06" db="EMBL/GenBank/DDBJ databases">
        <title>Complete Genome Sequence of Desulfobacter hydrogenophilus (DSM3380).</title>
        <authorList>
            <person name="Marietou A."/>
            <person name="Schreiber L."/>
            <person name="Marshall I."/>
            <person name="Jorgensen B."/>
        </authorList>
    </citation>
    <scope>NUCLEOTIDE SEQUENCE [LARGE SCALE GENOMIC DNA]</scope>
    <source>
        <strain evidence="4 5">DSM 3380</strain>
    </source>
</reference>
<dbReference type="EMBL" id="QLNI01000061">
    <property type="protein sequence ID" value="RAM00165.1"/>
    <property type="molecule type" value="Genomic_DNA"/>
</dbReference>
<evidence type="ECO:0000313" key="4">
    <source>
        <dbReference type="EMBL" id="RAM00165.1"/>
    </source>
</evidence>
<dbReference type="PANTHER" id="PTHR32309:SF13">
    <property type="entry name" value="FERRIC ENTEROBACTIN TRANSPORT PROTEIN FEPE"/>
    <property type="match status" value="1"/>
</dbReference>
<evidence type="ECO:0000256" key="2">
    <source>
        <dbReference type="ARBA" id="ARBA00022840"/>
    </source>
</evidence>
<accession>A0A328FAL7</accession>
<dbReference type="EMBL" id="CP036313">
    <property type="protein sequence ID" value="QBH15665.1"/>
    <property type="molecule type" value="Genomic_DNA"/>
</dbReference>
<dbReference type="InterPro" id="IPR005702">
    <property type="entry name" value="Wzc-like_C"/>
</dbReference>
<dbReference type="InterPro" id="IPR050445">
    <property type="entry name" value="Bact_polysacc_biosynth/exp"/>
</dbReference>
<evidence type="ECO:0000256" key="1">
    <source>
        <dbReference type="ARBA" id="ARBA00022741"/>
    </source>
</evidence>
<dbReference type="GO" id="GO:0005524">
    <property type="term" value="F:ATP binding"/>
    <property type="evidence" value="ECO:0007669"/>
    <property type="project" value="UniProtKB-KW"/>
</dbReference>
<dbReference type="PANTHER" id="PTHR32309">
    <property type="entry name" value="TYROSINE-PROTEIN KINASE"/>
    <property type="match status" value="1"/>
</dbReference>